<dbReference type="Proteomes" id="UP000324800">
    <property type="component" value="Unassembled WGS sequence"/>
</dbReference>
<dbReference type="OrthoDB" id="5593919at2759"/>
<evidence type="ECO:0000313" key="2">
    <source>
        <dbReference type="Proteomes" id="UP000324800"/>
    </source>
</evidence>
<reference evidence="1 2" key="1">
    <citation type="submission" date="2019-03" db="EMBL/GenBank/DDBJ databases">
        <title>Single cell metagenomics reveals metabolic interactions within the superorganism composed of flagellate Streblomastix strix and complex community of Bacteroidetes bacteria on its surface.</title>
        <authorList>
            <person name="Treitli S.C."/>
            <person name="Kolisko M."/>
            <person name="Husnik F."/>
            <person name="Keeling P."/>
            <person name="Hampl V."/>
        </authorList>
    </citation>
    <scope>NUCLEOTIDE SEQUENCE [LARGE SCALE GENOMIC DNA]</scope>
    <source>
        <strain evidence="1">ST1C</strain>
    </source>
</reference>
<protein>
    <submittedName>
        <fullName evidence="1">Uncharacterized protein</fullName>
    </submittedName>
</protein>
<proteinExistence type="predicted"/>
<name>A0A5J4VX23_9EUKA</name>
<evidence type="ECO:0000313" key="1">
    <source>
        <dbReference type="EMBL" id="KAA6387181.1"/>
    </source>
</evidence>
<comment type="caution">
    <text evidence="1">The sequence shown here is derived from an EMBL/GenBank/DDBJ whole genome shotgun (WGS) entry which is preliminary data.</text>
</comment>
<dbReference type="EMBL" id="SNRW01004483">
    <property type="protein sequence ID" value="KAA6387181.1"/>
    <property type="molecule type" value="Genomic_DNA"/>
</dbReference>
<accession>A0A5J4VX23</accession>
<dbReference type="AlphaFoldDB" id="A0A5J4VX23"/>
<organism evidence="1 2">
    <name type="scientific">Streblomastix strix</name>
    <dbReference type="NCBI Taxonomy" id="222440"/>
    <lineage>
        <taxon>Eukaryota</taxon>
        <taxon>Metamonada</taxon>
        <taxon>Preaxostyla</taxon>
        <taxon>Oxymonadida</taxon>
        <taxon>Streblomastigidae</taxon>
        <taxon>Streblomastix</taxon>
    </lineage>
</organism>
<gene>
    <name evidence="1" type="ORF">EZS28_017293</name>
</gene>
<sequence>MASFNFFQKKKQVEQARVGCFMQIHVLFPFIEISDSHLQAKTENLIEPNCRTDLCDLCHDADHIFLIMQRYGFEFQQLKQVQQEKLIKWKKHIDHADHQSEVEQQEILINLKPEECVIRVQYKENIELPKPCDSSSSAHRLRGYIGKAFAPV</sequence>